<protein>
    <recommendedName>
        <fullName evidence="2">F-box domain-containing protein</fullName>
    </recommendedName>
</protein>
<accession>A0A6C0EDM7</accession>
<organism evidence="1">
    <name type="scientific">viral metagenome</name>
    <dbReference type="NCBI Taxonomy" id="1070528"/>
    <lineage>
        <taxon>unclassified sequences</taxon>
        <taxon>metagenomes</taxon>
        <taxon>organismal metagenomes</taxon>
    </lineage>
</organism>
<proteinExistence type="predicted"/>
<evidence type="ECO:0008006" key="2">
    <source>
        <dbReference type="Google" id="ProtNLM"/>
    </source>
</evidence>
<sequence>MCMCMFSQIQSFPDEIIRNIYEYIPYQVLTWLSKTHYDKYHATTIQTHIKKTGKKLDTYFRYIIRLDNHIALQDMLYNSQIIKYVKTHLHTHHQKHNNKITYKNKKYANIIDFLLYLSIENDKPSTKCKNTLIEYVKK</sequence>
<evidence type="ECO:0000313" key="1">
    <source>
        <dbReference type="EMBL" id="QHT27276.1"/>
    </source>
</evidence>
<dbReference type="EMBL" id="MN739821">
    <property type="protein sequence ID" value="QHT27276.1"/>
    <property type="molecule type" value="Genomic_DNA"/>
</dbReference>
<name>A0A6C0EDM7_9ZZZZ</name>
<dbReference type="AlphaFoldDB" id="A0A6C0EDM7"/>
<reference evidence="1" key="1">
    <citation type="journal article" date="2020" name="Nature">
        <title>Giant virus diversity and host interactions through global metagenomics.</title>
        <authorList>
            <person name="Schulz F."/>
            <person name="Roux S."/>
            <person name="Paez-Espino D."/>
            <person name="Jungbluth S."/>
            <person name="Walsh D.A."/>
            <person name="Denef V.J."/>
            <person name="McMahon K.D."/>
            <person name="Konstantinidis K.T."/>
            <person name="Eloe-Fadrosh E.A."/>
            <person name="Kyrpides N.C."/>
            <person name="Woyke T."/>
        </authorList>
    </citation>
    <scope>NUCLEOTIDE SEQUENCE</scope>
    <source>
        <strain evidence="1">GVMAG-M-3300023179-33</strain>
    </source>
</reference>